<feature type="transmembrane region" description="Helical" evidence="1">
    <location>
        <begin position="142"/>
        <end position="159"/>
    </location>
</feature>
<keyword evidence="3" id="KW-1185">Reference proteome</keyword>
<feature type="transmembrane region" description="Helical" evidence="1">
    <location>
        <begin position="69"/>
        <end position="96"/>
    </location>
</feature>
<feature type="transmembrane region" description="Helical" evidence="1">
    <location>
        <begin position="44"/>
        <end position="63"/>
    </location>
</feature>
<keyword evidence="1" id="KW-0812">Transmembrane</keyword>
<protein>
    <submittedName>
        <fullName evidence="2">Uncharacterized protein</fullName>
    </submittedName>
</protein>
<keyword evidence="1" id="KW-0472">Membrane</keyword>
<evidence type="ECO:0000313" key="3">
    <source>
        <dbReference type="Proteomes" id="UP001525968"/>
    </source>
</evidence>
<sequence length="163" mass="17722">MDLHLHSYPHLRLPDWSAAATAGFAAGAVVMVLEFFWSLLVYSASPWAISHLIAAIVMGPAVLQSNEFSAAVVTVALLAHYALGIVFGLLLAFAIASLSLDSSVGMVSVAGMVFGASLYLLNFHGMTHFFPWFINLRGTETLWIHLIFGVTAALLYWKLNRRA</sequence>
<evidence type="ECO:0000313" key="2">
    <source>
        <dbReference type="EMBL" id="MCT9811929.1"/>
    </source>
</evidence>
<comment type="caution">
    <text evidence="2">The sequence shown here is derived from an EMBL/GenBank/DDBJ whole genome shotgun (WGS) entry which is preliminary data.</text>
</comment>
<name>A0ABT2PN78_9BURK</name>
<evidence type="ECO:0000256" key="1">
    <source>
        <dbReference type="SAM" id="Phobius"/>
    </source>
</evidence>
<proteinExistence type="predicted"/>
<feature type="transmembrane region" description="Helical" evidence="1">
    <location>
        <begin position="103"/>
        <end position="122"/>
    </location>
</feature>
<accession>A0ABT2PN78</accession>
<dbReference type="EMBL" id="JAODYH010000007">
    <property type="protein sequence ID" value="MCT9811929.1"/>
    <property type="molecule type" value="Genomic_DNA"/>
</dbReference>
<organism evidence="2 3">
    <name type="scientific">Acidovorax bellezanensis</name>
    <dbReference type="NCBI Taxonomy" id="2976702"/>
    <lineage>
        <taxon>Bacteria</taxon>
        <taxon>Pseudomonadati</taxon>
        <taxon>Pseudomonadota</taxon>
        <taxon>Betaproteobacteria</taxon>
        <taxon>Burkholderiales</taxon>
        <taxon>Comamonadaceae</taxon>
        <taxon>Acidovorax</taxon>
    </lineage>
</organism>
<keyword evidence="1" id="KW-1133">Transmembrane helix</keyword>
<gene>
    <name evidence="2" type="ORF">N0K08_14885</name>
</gene>
<feature type="transmembrane region" description="Helical" evidence="1">
    <location>
        <begin position="16"/>
        <end position="37"/>
    </location>
</feature>
<dbReference type="Proteomes" id="UP001525968">
    <property type="component" value="Unassembled WGS sequence"/>
</dbReference>
<dbReference type="RefSeq" id="WP_261501175.1">
    <property type="nucleotide sequence ID" value="NZ_JAODYH010000007.1"/>
</dbReference>
<reference evidence="2 3" key="1">
    <citation type="submission" date="2022-09" db="EMBL/GenBank/DDBJ databases">
        <title>Draft genome of isolate Be4.</title>
        <authorList>
            <person name="Sanchez-Castro I."/>
            <person name="Martinez-Rodriguez P."/>
            <person name="Descostes M."/>
            <person name="Merroun M."/>
        </authorList>
    </citation>
    <scope>NUCLEOTIDE SEQUENCE [LARGE SCALE GENOMIC DNA]</scope>
    <source>
        <strain evidence="2 3">Be4</strain>
    </source>
</reference>